<organism evidence="2 3">
    <name type="scientific">Fusarium kuroshium</name>
    <dbReference type="NCBI Taxonomy" id="2010991"/>
    <lineage>
        <taxon>Eukaryota</taxon>
        <taxon>Fungi</taxon>
        <taxon>Dikarya</taxon>
        <taxon>Ascomycota</taxon>
        <taxon>Pezizomycotina</taxon>
        <taxon>Sordariomycetes</taxon>
        <taxon>Hypocreomycetidae</taxon>
        <taxon>Hypocreales</taxon>
        <taxon>Nectriaceae</taxon>
        <taxon>Fusarium</taxon>
        <taxon>Fusarium solani species complex</taxon>
    </lineage>
</organism>
<feature type="transmembrane region" description="Helical" evidence="1">
    <location>
        <begin position="20"/>
        <end position="40"/>
    </location>
</feature>
<comment type="caution">
    <text evidence="2">The sequence shown here is derived from an EMBL/GenBank/DDBJ whole genome shotgun (WGS) entry which is preliminary data.</text>
</comment>
<protein>
    <submittedName>
        <fullName evidence="2">Uncharacterized protein</fullName>
    </submittedName>
</protein>
<keyword evidence="1" id="KW-0472">Membrane</keyword>
<dbReference type="EMBL" id="NKUJ01000078">
    <property type="protein sequence ID" value="RMJ14778.1"/>
    <property type="molecule type" value="Genomic_DNA"/>
</dbReference>
<accession>A0A3M2SB43</accession>
<keyword evidence="3" id="KW-1185">Reference proteome</keyword>
<reference evidence="2 3" key="1">
    <citation type="submission" date="2017-06" db="EMBL/GenBank/DDBJ databases">
        <title>Comparative genomic analysis of Ambrosia Fusariam Clade fungi.</title>
        <authorList>
            <person name="Stajich J.E."/>
            <person name="Carrillo J."/>
            <person name="Kijimoto T."/>
            <person name="Eskalen A."/>
            <person name="O'Donnell K."/>
            <person name="Kasson M."/>
        </authorList>
    </citation>
    <scope>NUCLEOTIDE SEQUENCE [LARGE SCALE GENOMIC DNA]</scope>
    <source>
        <strain evidence="2">UCR3666</strain>
    </source>
</reference>
<dbReference type="AlphaFoldDB" id="A0A3M2SB43"/>
<evidence type="ECO:0000313" key="2">
    <source>
        <dbReference type="EMBL" id="RMJ14778.1"/>
    </source>
</evidence>
<name>A0A3M2SB43_9HYPO</name>
<keyword evidence="1" id="KW-1133">Transmembrane helix</keyword>
<evidence type="ECO:0000256" key="1">
    <source>
        <dbReference type="SAM" id="Phobius"/>
    </source>
</evidence>
<proteinExistence type="predicted"/>
<gene>
    <name evidence="2" type="ORF">CDV36_005575</name>
</gene>
<dbReference type="Proteomes" id="UP000277212">
    <property type="component" value="Unassembled WGS sequence"/>
</dbReference>
<evidence type="ECO:0000313" key="3">
    <source>
        <dbReference type="Proteomes" id="UP000277212"/>
    </source>
</evidence>
<sequence length="78" mass="8505">MTNSSVCATGLLGAISKEGWAGWAASLVIAILIASMATKFRGRRNVRRLRGNRPTVSVILCKRGEEPRRIPAVVIRED</sequence>
<keyword evidence="1" id="KW-0812">Transmembrane</keyword>